<organism evidence="2 3">
    <name type="scientific">Candidatus Mycosynbacter amalyticus</name>
    <dbReference type="NCBI Taxonomy" id="2665156"/>
    <lineage>
        <taxon>Bacteria</taxon>
        <taxon>Candidatus Saccharimonadota</taxon>
        <taxon>Candidatus Saccharimonadota incertae sedis</taxon>
        <taxon>Candidatus Mycosynbacter</taxon>
    </lineage>
</organism>
<evidence type="ECO:0000313" key="2">
    <source>
        <dbReference type="EMBL" id="QHN42702.1"/>
    </source>
</evidence>
<dbReference type="RefSeq" id="WP_260764199.1">
    <property type="nucleotide sequence ID" value="NZ_CP045921.1"/>
</dbReference>
<dbReference type="AlphaFoldDB" id="A0A857MM89"/>
<name>A0A857MM89_9BACT</name>
<protein>
    <submittedName>
        <fullName evidence="2">Uncharacterized protein</fullName>
    </submittedName>
</protein>
<dbReference type="KEGG" id="mama:GII36_02430"/>
<sequence length="125" mass="14257">MSHDNVLRFPTRSPDTQPNVEAPYGKLPEGHLAARALQLIDARLQHQPPYTPTLTAKLQELRLLITEEADRIAPEDCLDFPELEPYVLTQLARRTRDILAQPHSAAAVRLVFHNKNIFTQWPDSE</sequence>
<reference evidence="2" key="1">
    <citation type="journal article" date="2021" name="Nat. Microbiol.">
        <title>Cocultivation of an ultrasmall environmental parasitic bacterium with lytic ability against bacteria associated with wastewater foams.</title>
        <authorList>
            <person name="Batinovic S."/>
            <person name="Rose J.J.A."/>
            <person name="Ratcliffe J."/>
            <person name="Seviour R.J."/>
            <person name="Petrovski S."/>
        </authorList>
    </citation>
    <scope>NUCLEOTIDE SEQUENCE</scope>
    <source>
        <strain evidence="2">JR1</strain>
    </source>
</reference>
<feature type="region of interest" description="Disordered" evidence="1">
    <location>
        <begin position="1"/>
        <end position="23"/>
    </location>
</feature>
<keyword evidence="3" id="KW-1185">Reference proteome</keyword>
<evidence type="ECO:0000313" key="3">
    <source>
        <dbReference type="Proteomes" id="UP001059824"/>
    </source>
</evidence>
<dbReference type="Proteomes" id="UP001059824">
    <property type="component" value="Chromosome"/>
</dbReference>
<proteinExistence type="predicted"/>
<dbReference type="EMBL" id="CP045921">
    <property type="protein sequence ID" value="QHN42702.1"/>
    <property type="molecule type" value="Genomic_DNA"/>
</dbReference>
<accession>A0A857MM89</accession>
<gene>
    <name evidence="2" type="ORF">GII36_02430</name>
</gene>
<evidence type="ECO:0000256" key="1">
    <source>
        <dbReference type="SAM" id="MobiDB-lite"/>
    </source>
</evidence>